<dbReference type="Proteomes" id="UP001220962">
    <property type="component" value="Chromosome"/>
</dbReference>
<evidence type="ECO:0000256" key="1">
    <source>
        <dbReference type="SAM" id="Phobius"/>
    </source>
</evidence>
<keyword evidence="1" id="KW-0812">Transmembrane</keyword>
<dbReference type="AlphaFoldDB" id="A0AAX3N1A3"/>
<proteinExistence type="predicted"/>
<accession>A0AAX3N1A3</accession>
<reference evidence="2" key="1">
    <citation type="submission" date="2023-02" db="EMBL/GenBank/DDBJ databases">
        <title>Pathogen: clinical or host-associated sample.</title>
        <authorList>
            <person name="Hergert J."/>
            <person name="Casey R."/>
            <person name="Wagner J."/>
            <person name="Young E.L."/>
            <person name="Oakeson K.F."/>
        </authorList>
    </citation>
    <scope>NUCLEOTIDE SEQUENCE</scope>
    <source>
        <strain evidence="2">2022CK-00830</strain>
    </source>
</reference>
<keyword evidence="1" id="KW-1133">Transmembrane helix</keyword>
<organism evidence="2 3">
    <name type="scientific">Paenibacillus urinalis</name>
    <dbReference type="NCBI Taxonomy" id="521520"/>
    <lineage>
        <taxon>Bacteria</taxon>
        <taxon>Bacillati</taxon>
        <taxon>Bacillota</taxon>
        <taxon>Bacilli</taxon>
        <taxon>Bacillales</taxon>
        <taxon>Paenibacillaceae</taxon>
        <taxon>Paenibacillus</taxon>
    </lineage>
</organism>
<gene>
    <name evidence="2" type="ORF">PUW23_03655</name>
</gene>
<feature type="transmembrane region" description="Helical" evidence="1">
    <location>
        <begin position="13"/>
        <end position="38"/>
    </location>
</feature>
<dbReference type="EMBL" id="CP118101">
    <property type="protein sequence ID" value="WDH83352.1"/>
    <property type="molecule type" value="Genomic_DNA"/>
</dbReference>
<keyword evidence="1" id="KW-0472">Membrane</keyword>
<dbReference type="RefSeq" id="WP_274359488.1">
    <property type="nucleotide sequence ID" value="NZ_CP118101.1"/>
</dbReference>
<protein>
    <recommendedName>
        <fullName evidence="4">ABC transporter permease</fullName>
    </recommendedName>
</protein>
<sequence>MKFVLGRLKERQFIQNTVIMAVADLTMLSAGVIIGYYFKTMMI</sequence>
<name>A0AAX3N1A3_9BACL</name>
<evidence type="ECO:0008006" key="4">
    <source>
        <dbReference type="Google" id="ProtNLM"/>
    </source>
</evidence>
<evidence type="ECO:0000313" key="2">
    <source>
        <dbReference type="EMBL" id="WDH83352.1"/>
    </source>
</evidence>
<evidence type="ECO:0000313" key="3">
    <source>
        <dbReference type="Proteomes" id="UP001220962"/>
    </source>
</evidence>